<evidence type="ECO:0000313" key="2">
    <source>
        <dbReference type="Proteomes" id="UP000316343"/>
    </source>
</evidence>
<gene>
    <name evidence="1" type="ORF">FGU71_03075</name>
</gene>
<evidence type="ECO:0000313" key="1">
    <source>
        <dbReference type="EMBL" id="TRD10939.1"/>
    </source>
</evidence>
<keyword evidence="2" id="KW-1185">Reference proteome</keyword>
<organism evidence="1 2">
    <name type="scientific">Erythrobacter insulae</name>
    <dbReference type="NCBI Taxonomy" id="2584124"/>
    <lineage>
        <taxon>Bacteria</taxon>
        <taxon>Pseudomonadati</taxon>
        <taxon>Pseudomonadota</taxon>
        <taxon>Alphaproteobacteria</taxon>
        <taxon>Sphingomonadales</taxon>
        <taxon>Erythrobacteraceae</taxon>
        <taxon>Erythrobacter/Porphyrobacter group</taxon>
        <taxon>Erythrobacter</taxon>
    </lineage>
</organism>
<accession>A0A547P9X5</accession>
<reference evidence="1 2" key="1">
    <citation type="submission" date="2019-06" db="EMBL/GenBank/DDBJ databases">
        <title>Erythrobacter insulae sp. nov., isolated from a tidal flat.</title>
        <authorList>
            <person name="Yoon J.-H."/>
        </authorList>
    </citation>
    <scope>NUCLEOTIDE SEQUENCE [LARGE SCALE GENOMIC DNA]</scope>
    <source>
        <strain evidence="1 2">JBTF-M21</strain>
    </source>
</reference>
<name>A0A547P9X5_9SPHN</name>
<protein>
    <submittedName>
        <fullName evidence="1">Uncharacterized protein</fullName>
    </submittedName>
</protein>
<dbReference type="EMBL" id="VHJK01000001">
    <property type="protein sequence ID" value="TRD10939.1"/>
    <property type="molecule type" value="Genomic_DNA"/>
</dbReference>
<comment type="caution">
    <text evidence="1">The sequence shown here is derived from an EMBL/GenBank/DDBJ whole genome shotgun (WGS) entry which is preliminary data.</text>
</comment>
<proteinExistence type="predicted"/>
<dbReference type="AlphaFoldDB" id="A0A547P9X5"/>
<sequence>MSVRRGHWAEGGGQTSGDAVRFALQCYVDEDLHALVKAAADAAHMSVSQWLKLTVIDALDEPQDEAFRDQVLADLLFTKIALDGWLRTHKDKELRDRVVVAYQRRIREYRERKAAKREGR</sequence>
<dbReference type="Proteomes" id="UP000316343">
    <property type="component" value="Unassembled WGS sequence"/>
</dbReference>